<name>A0A2S6NP61_RHOGL</name>
<dbReference type="EMBL" id="NHRY01000029">
    <property type="protein sequence ID" value="PPQ40138.1"/>
    <property type="molecule type" value="Genomic_DNA"/>
</dbReference>
<dbReference type="InterPro" id="IPR027417">
    <property type="entry name" value="P-loop_NTPase"/>
</dbReference>
<comment type="caution">
    <text evidence="1">The sequence shown here is derived from an EMBL/GenBank/DDBJ whole genome shotgun (WGS) entry which is preliminary data.</text>
</comment>
<evidence type="ECO:0008006" key="3">
    <source>
        <dbReference type="Google" id="ProtNLM"/>
    </source>
</evidence>
<gene>
    <name evidence="1" type="ORF">CCS01_00730</name>
</gene>
<keyword evidence="2" id="KW-1185">Reference proteome</keyword>
<dbReference type="RefSeq" id="WP_104516926.1">
    <property type="nucleotide sequence ID" value="NZ_NHRY01000029.1"/>
</dbReference>
<dbReference type="Proteomes" id="UP000239724">
    <property type="component" value="Unassembled WGS sequence"/>
</dbReference>
<organism evidence="1 2">
    <name type="scientific">Rhodopila globiformis</name>
    <name type="common">Rhodopseudomonas globiformis</name>
    <dbReference type="NCBI Taxonomy" id="1071"/>
    <lineage>
        <taxon>Bacteria</taxon>
        <taxon>Pseudomonadati</taxon>
        <taxon>Pseudomonadota</taxon>
        <taxon>Alphaproteobacteria</taxon>
        <taxon>Acetobacterales</taxon>
        <taxon>Acetobacteraceae</taxon>
        <taxon>Rhodopila</taxon>
    </lineage>
</organism>
<dbReference type="OrthoDB" id="7230468at2"/>
<evidence type="ECO:0000313" key="1">
    <source>
        <dbReference type="EMBL" id="PPQ40138.1"/>
    </source>
</evidence>
<sequence length="638" mass="67951">MDLQQAAPLAPADIRAAFYAAMSGLRADFAAAAADIDAREATLNKALGDVRYMMHDGVGKTVFAPSHPLARFMIDFNRELVDILDDWLNRIEQYDRKTTFRKGFTDSLVVFVLGKVKAGKSSLGNYMAYGRSNPEGEPITGAQPDFFTAAMAQGAENQAEAATGQGGYFRVGARETTKSIQGFRIPGLTWVDSPGLHSVTPENGALASDYADVADLIVYPMHSGNPGRAGDITEIQQLLWAKKRFLVVITQCDMPQEDEAPDGTIFQQWVMKDRAARQKQTEYVRHAVSSAGEAVPFDILSLSVRYAETHDNDPAALEDSGVADFLNLLTEIARSEGVCHKRETPSRNLDHFVELILGADARSDTLSVVRVLDRLGDLESKLTAADAELSRRADRVAAAVLGRIGPMVAYKVKCHADDKEQAGFERACTESLRQIVAEETQAEIRSLLAAQGGALVAVPTLAEISALVRFEGLTTFESLTIKISKSNRKATGAIGKAIGGAVGGAAGVAGGMAATSWAGAEAGAALGTVVPGIGNVIGMAAGTVIGAFLGYKAGKALGRDSEVSIQSGDNRAEVQASATKILQDAGQAAVAEFFAAMKSAAITPVKQRAARLDYELRRFADILTRKVHSNGRSVQTRV</sequence>
<evidence type="ECO:0000313" key="2">
    <source>
        <dbReference type="Proteomes" id="UP000239724"/>
    </source>
</evidence>
<reference evidence="1 2" key="1">
    <citation type="journal article" date="2018" name="Arch. Microbiol.">
        <title>New insights into the metabolic potential of the phototrophic purple bacterium Rhodopila globiformis DSM 161(T) from its draft genome sequence and evidence for a vanadium-dependent nitrogenase.</title>
        <authorList>
            <person name="Imhoff J.F."/>
            <person name="Rahn T."/>
            <person name="Kunzel S."/>
            <person name="Neulinger S.C."/>
        </authorList>
    </citation>
    <scope>NUCLEOTIDE SEQUENCE [LARGE SCALE GENOMIC DNA]</scope>
    <source>
        <strain evidence="1 2">DSM 161</strain>
    </source>
</reference>
<proteinExistence type="predicted"/>
<dbReference type="SUPFAM" id="SSF52540">
    <property type="entry name" value="P-loop containing nucleoside triphosphate hydrolases"/>
    <property type="match status" value="1"/>
</dbReference>
<dbReference type="AlphaFoldDB" id="A0A2S6NP61"/>
<protein>
    <recommendedName>
        <fullName evidence="3">G domain-containing protein</fullName>
    </recommendedName>
</protein>
<dbReference type="Gene3D" id="3.40.50.300">
    <property type="entry name" value="P-loop containing nucleotide triphosphate hydrolases"/>
    <property type="match status" value="1"/>
</dbReference>
<accession>A0A2S6NP61</accession>